<comment type="caution">
    <text evidence="1">The sequence shown here is derived from an EMBL/GenBank/DDBJ whole genome shotgun (WGS) entry which is preliminary data.</text>
</comment>
<keyword evidence="2" id="KW-1185">Reference proteome</keyword>
<protein>
    <submittedName>
        <fullName evidence="1">Uncharacterized protein</fullName>
    </submittedName>
</protein>
<sequence length="77" mass="8647">MAVVCLEIEWFPRFDLDFRGSDAVGVREKVVMVVPFMRRLLFSGAKTMPSIRLLGERSSSTGGPFILERLSGKDQGR</sequence>
<dbReference type="EMBL" id="JAHQIW010004451">
    <property type="protein sequence ID" value="KAJ1362469.1"/>
    <property type="molecule type" value="Genomic_DNA"/>
</dbReference>
<proteinExistence type="predicted"/>
<evidence type="ECO:0000313" key="1">
    <source>
        <dbReference type="EMBL" id="KAJ1362469.1"/>
    </source>
</evidence>
<reference evidence="1" key="1">
    <citation type="submission" date="2021-06" db="EMBL/GenBank/DDBJ databases">
        <title>Parelaphostrongylus tenuis whole genome reference sequence.</title>
        <authorList>
            <person name="Garwood T.J."/>
            <person name="Larsen P.A."/>
            <person name="Fountain-Jones N.M."/>
            <person name="Garbe J.R."/>
            <person name="Macchietto M.G."/>
            <person name="Kania S.A."/>
            <person name="Gerhold R.W."/>
            <person name="Richards J.E."/>
            <person name="Wolf T.M."/>
        </authorList>
    </citation>
    <scope>NUCLEOTIDE SEQUENCE</scope>
    <source>
        <strain evidence="1">MNPRO001-30</strain>
        <tissue evidence="1">Meninges</tissue>
    </source>
</reference>
<organism evidence="1 2">
    <name type="scientific">Parelaphostrongylus tenuis</name>
    <name type="common">Meningeal worm</name>
    <dbReference type="NCBI Taxonomy" id="148309"/>
    <lineage>
        <taxon>Eukaryota</taxon>
        <taxon>Metazoa</taxon>
        <taxon>Ecdysozoa</taxon>
        <taxon>Nematoda</taxon>
        <taxon>Chromadorea</taxon>
        <taxon>Rhabditida</taxon>
        <taxon>Rhabditina</taxon>
        <taxon>Rhabditomorpha</taxon>
        <taxon>Strongyloidea</taxon>
        <taxon>Metastrongylidae</taxon>
        <taxon>Parelaphostrongylus</taxon>
    </lineage>
</organism>
<dbReference type="Proteomes" id="UP001196413">
    <property type="component" value="Unassembled WGS sequence"/>
</dbReference>
<gene>
    <name evidence="1" type="ORF">KIN20_022022</name>
</gene>
<dbReference type="AlphaFoldDB" id="A0AAD5QUX8"/>
<name>A0AAD5QUX8_PARTN</name>
<accession>A0AAD5QUX8</accession>
<evidence type="ECO:0000313" key="2">
    <source>
        <dbReference type="Proteomes" id="UP001196413"/>
    </source>
</evidence>